<feature type="region of interest" description="Disordered" evidence="1">
    <location>
        <begin position="434"/>
        <end position="455"/>
    </location>
</feature>
<feature type="region of interest" description="Disordered" evidence="1">
    <location>
        <begin position="636"/>
        <end position="668"/>
    </location>
</feature>
<feature type="region of interest" description="Disordered" evidence="1">
    <location>
        <begin position="289"/>
        <end position="352"/>
    </location>
</feature>
<evidence type="ECO:0000313" key="5">
    <source>
        <dbReference type="Proteomes" id="UP001204851"/>
    </source>
</evidence>
<dbReference type="Pfam" id="PF01476">
    <property type="entry name" value="LysM"/>
    <property type="match status" value="1"/>
</dbReference>
<feature type="region of interest" description="Disordered" evidence="1">
    <location>
        <begin position="710"/>
        <end position="840"/>
    </location>
</feature>
<feature type="compositionally biased region" description="Basic and acidic residues" evidence="1">
    <location>
        <begin position="656"/>
        <end position="667"/>
    </location>
</feature>
<feature type="compositionally biased region" description="Low complexity" evidence="1">
    <location>
        <begin position="140"/>
        <end position="155"/>
    </location>
</feature>
<sequence>MKNPTTPARGYLLSAVGAAALLFCHTSASAFSLGRMTVQSALGENLRAEIEVTNLSPEEAATLQSAIASGEAFRAAGVDFNPALSGAEATLQRRSDGRAVIRIAGTRAVSEPFVDLILNFTWSGGRLQRSYTLLIDPPTTKAAPAPAAPTTSPVLSAPPAPRAAAPAAARPPAAEPAAPKPVAAAPRPSSKPAAPASEASDTYYVRAGDTLSGIARRHVQSGVSLDQMLVGLYRSNPDAFAGNNMNRLKAGSRLSVPDAQAAGAISSEEARQVIQAQSSDFAAFRQRLAQSAPAVKSSQPERQTSGKVEAAVQDRKAPAAGPADELKLSRPSVKPGAEAKVSKETERKAAEARVAELSRNVQELKKLSQGTAAAVGGAASTPAKPGVAVPAATASVAAPVPAPAPAPVASAPMPPVAASTATVASSVASAVAEAASLPASEPVKPKPKAKPPVMPAPVQEESFVSSMMSNPIVPVAGISIVALLAGLGVTRLLRRRKQGSASETSFVESRMQPDSFFGVSGGQRVDTRDGASSSSSLSYSLSQLDAIGDVDPVAEADVYLAYGRDLQAEEILKEALRADGGRVAIRSKLLEVYAKRADARSFETQARQVLEMTGGVGDEWERAKELGRQVDPANELYQQGGPITEVDIDTSSEPPPDLRGDPEDDAPRAAPMAVAPVMAAALESSEHGPDTQPSELPPLDLDIDLAAASKLTGLESTRPLPTTSGLPDLPAAEDAAAAQHLPEVPVTGMEPLPDLAELPPFEATPEASPLTAEEALPQPEVEQVSESKSMDFDFGDLSLDLGTSTVSPAGDADEVTTASPETLDLPPVESAAPVAAAPADTAADDFTDSIAFDLEGDAADPLQRKVELADEFRRIGDVEGARDLLEEVVSKAAEPLRSKAQAMLDELG</sequence>
<feature type="region of interest" description="Disordered" evidence="1">
    <location>
        <begin position="140"/>
        <end position="200"/>
    </location>
</feature>
<keyword evidence="5" id="KW-1185">Reference proteome</keyword>
<dbReference type="EMBL" id="JAMXMC010000003">
    <property type="protein sequence ID" value="MCO5976193.1"/>
    <property type="molecule type" value="Genomic_DNA"/>
</dbReference>
<feature type="compositionally biased region" description="Low complexity" evidence="1">
    <location>
        <begin position="407"/>
        <end position="419"/>
    </location>
</feature>
<dbReference type="Pfam" id="PF25800">
    <property type="entry name" value="FimV_N"/>
    <property type="match status" value="1"/>
</dbReference>
<name>A0ABT1BJB6_9BURK</name>
<accession>A0ABT1BJB6</accession>
<organism evidence="4 5">
    <name type="scientific">Ideonella oryzae</name>
    <dbReference type="NCBI Taxonomy" id="2937441"/>
    <lineage>
        <taxon>Bacteria</taxon>
        <taxon>Pseudomonadati</taxon>
        <taxon>Pseudomonadota</taxon>
        <taxon>Betaproteobacteria</taxon>
        <taxon>Burkholderiales</taxon>
        <taxon>Sphaerotilaceae</taxon>
        <taxon>Ideonella</taxon>
    </lineage>
</organism>
<feature type="region of interest" description="Disordered" evidence="1">
    <location>
        <begin position="399"/>
        <end position="419"/>
    </location>
</feature>
<dbReference type="Gene3D" id="1.20.58.2200">
    <property type="match status" value="1"/>
</dbReference>
<protein>
    <recommendedName>
        <fullName evidence="3">LysM domain-containing protein</fullName>
    </recommendedName>
</protein>
<dbReference type="RefSeq" id="WP_252768673.1">
    <property type="nucleotide sequence ID" value="NZ_JAMXMC010000003.1"/>
</dbReference>
<feature type="compositionally biased region" description="Low complexity" evidence="1">
    <location>
        <begin position="726"/>
        <end position="738"/>
    </location>
</feature>
<dbReference type="InterPro" id="IPR020011">
    <property type="entry name" value="FimV_C"/>
</dbReference>
<dbReference type="InterPro" id="IPR036779">
    <property type="entry name" value="LysM_dom_sf"/>
</dbReference>
<feature type="domain" description="LysM" evidence="3">
    <location>
        <begin position="201"/>
        <end position="256"/>
    </location>
</feature>
<keyword evidence="2" id="KW-0732">Signal</keyword>
<dbReference type="InterPro" id="IPR038440">
    <property type="entry name" value="FimV_C_sf"/>
</dbReference>
<feature type="compositionally biased region" description="Polar residues" evidence="1">
    <location>
        <begin position="296"/>
        <end position="306"/>
    </location>
</feature>
<dbReference type="NCBIfam" id="TIGR03505">
    <property type="entry name" value="FimV_core"/>
    <property type="match status" value="1"/>
</dbReference>
<evidence type="ECO:0000256" key="2">
    <source>
        <dbReference type="SAM" id="SignalP"/>
    </source>
</evidence>
<dbReference type="Proteomes" id="UP001204851">
    <property type="component" value="Unassembled WGS sequence"/>
</dbReference>
<reference evidence="4 5" key="1">
    <citation type="submission" date="2022-06" db="EMBL/GenBank/DDBJ databases">
        <title>Ideonella sp. NS12-5 Genome sequencing and assembly.</title>
        <authorList>
            <person name="Jung Y."/>
        </authorList>
    </citation>
    <scope>NUCLEOTIDE SEQUENCE [LARGE SCALE GENOMIC DNA]</scope>
    <source>
        <strain evidence="4 5">NS12-5</strain>
    </source>
</reference>
<feature type="compositionally biased region" description="Low complexity" evidence="1">
    <location>
        <begin position="162"/>
        <end position="200"/>
    </location>
</feature>
<gene>
    <name evidence="4" type="ORF">M0L44_05600</name>
</gene>
<comment type="caution">
    <text evidence="4">The sequence shown here is derived from an EMBL/GenBank/DDBJ whole genome shotgun (WGS) entry which is preliminary data.</text>
</comment>
<feature type="signal peptide" evidence="2">
    <location>
        <begin position="1"/>
        <end position="30"/>
    </location>
</feature>
<dbReference type="InterPro" id="IPR018392">
    <property type="entry name" value="LysM"/>
</dbReference>
<evidence type="ECO:0000259" key="3">
    <source>
        <dbReference type="PROSITE" id="PS51782"/>
    </source>
</evidence>
<dbReference type="PROSITE" id="PS51782">
    <property type="entry name" value="LYSM"/>
    <property type="match status" value="1"/>
</dbReference>
<feature type="compositionally biased region" description="Low complexity" evidence="1">
    <location>
        <begin position="830"/>
        <end position="840"/>
    </location>
</feature>
<dbReference type="Gene3D" id="3.10.350.10">
    <property type="entry name" value="LysM domain"/>
    <property type="match status" value="1"/>
</dbReference>
<dbReference type="NCBIfam" id="TIGR03504">
    <property type="entry name" value="FimV_Cterm"/>
    <property type="match status" value="1"/>
</dbReference>
<feature type="chain" id="PRO_5045524916" description="LysM domain-containing protein" evidence="2">
    <location>
        <begin position="31"/>
        <end position="908"/>
    </location>
</feature>
<proteinExistence type="predicted"/>
<evidence type="ECO:0000313" key="4">
    <source>
        <dbReference type="EMBL" id="MCO5976193.1"/>
    </source>
</evidence>
<feature type="compositionally biased region" description="Basic and acidic residues" evidence="1">
    <location>
        <begin position="340"/>
        <end position="352"/>
    </location>
</feature>
<dbReference type="CDD" id="cd00118">
    <property type="entry name" value="LysM"/>
    <property type="match status" value="1"/>
</dbReference>
<dbReference type="InterPro" id="IPR057840">
    <property type="entry name" value="FimV_N"/>
</dbReference>
<evidence type="ECO:0000256" key="1">
    <source>
        <dbReference type="SAM" id="MobiDB-lite"/>
    </source>
</evidence>
<dbReference type="InterPro" id="IPR020012">
    <property type="entry name" value="LysM_FimV"/>
</dbReference>